<dbReference type="GO" id="GO:0016020">
    <property type="term" value="C:membrane"/>
    <property type="evidence" value="ECO:0007669"/>
    <property type="project" value="InterPro"/>
</dbReference>
<protein>
    <submittedName>
        <fullName evidence="4">EamA family transporter</fullName>
    </submittedName>
</protein>
<sequence length="293" mass="30656">MIAQKLLPSSIPNVNSQGQVSLVAPAVMVVSGASLYAGAAVAVGLFESFSPFIVAWFRVAAAGIILLVLYRPKLRVFGGVAGRNAAIYGVMTMAMNMSFYQSLNHIPMGTAVAIEFLGPIVVAAWGSRVLRDWVALIFAALGVLVISGATWSDNAIGILWALTAGLFWAGYIVISSHIAADRENSRQSMAVGFSYAGLLALPVMWLMWPEDPGIPGITIIGLAAGLGLLSAAIPYGLDQVVLRMAGPSLFALLQAILPVVAAIIGAIALGQWLTPAEMIGIVLIMAAVALRRN</sequence>
<keyword evidence="2" id="KW-0472">Membrane</keyword>
<dbReference type="Proteomes" id="UP000544551">
    <property type="component" value="Unassembled WGS sequence"/>
</dbReference>
<feature type="transmembrane region" description="Helical" evidence="2">
    <location>
        <begin position="273"/>
        <end position="290"/>
    </location>
</feature>
<evidence type="ECO:0000256" key="2">
    <source>
        <dbReference type="SAM" id="Phobius"/>
    </source>
</evidence>
<accession>A0AB36CII8</accession>
<evidence type="ECO:0000256" key="1">
    <source>
        <dbReference type="ARBA" id="ARBA00007362"/>
    </source>
</evidence>
<evidence type="ECO:0000259" key="3">
    <source>
        <dbReference type="Pfam" id="PF00892"/>
    </source>
</evidence>
<comment type="caution">
    <text evidence="4">The sequence shown here is derived from an EMBL/GenBank/DDBJ whole genome shotgun (WGS) entry which is preliminary data.</text>
</comment>
<feature type="domain" description="EamA" evidence="3">
    <location>
        <begin position="156"/>
        <end position="290"/>
    </location>
</feature>
<comment type="similarity">
    <text evidence="1">Belongs to the EamA transporter family.</text>
</comment>
<dbReference type="PANTHER" id="PTHR22911">
    <property type="entry name" value="ACYL-MALONYL CONDENSING ENZYME-RELATED"/>
    <property type="match status" value="1"/>
</dbReference>
<organism evidence="4 5">
    <name type="scientific">Corynebacterium stationis</name>
    <dbReference type="NCBI Taxonomy" id="1705"/>
    <lineage>
        <taxon>Bacteria</taxon>
        <taxon>Bacillati</taxon>
        <taxon>Actinomycetota</taxon>
        <taxon>Actinomycetes</taxon>
        <taxon>Mycobacteriales</taxon>
        <taxon>Corynebacteriaceae</taxon>
        <taxon>Corynebacterium</taxon>
    </lineage>
</organism>
<feature type="transmembrane region" description="Helical" evidence="2">
    <location>
        <begin position="158"/>
        <end position="178"/>
    </location>
</feature>
<feature type="transmembrane region" description="Helical" evidence="2">
    <location>
        <begin position="106"/>
        <end position="126"/>
    </location>
</feature>
<keyword evidence="2" id="KW-0812">Transmembrane</keyword>
<dbReference type="AlphaFoldDB" id="A0AB36CII8"/>
<feature type="transmembrane region" description="Helical" evidence="2">
    <location>
        <begin position="190"/>
        <end position="208"/>
    </location>
</feature>
<dbReference type="InterPro" id="IPR037185">
    <property type="entry name" value="EmrE-like"/>
</dbReference>
<keyword evidence="2" id="KW-1133">Transmembrane helix</keyword>
<feature type="transmembrane region" description="Helical" evidence="2">
    <location>
        <begin position="133"/>
        <end position="152"/>
    </location>
</feature>
<feature type="transmembrane region" description="Helical" evidence="2">
    <location>
        <begin position="249"/>
        <end position="267"/>
    </location>
</feature>
<feature type="transmembrane region" description="Helical" evidence="2">
    <location>
        <begin position="20"/>
        <end position="46"/>
    </location>
</feature>
<gene>
    <name evidence="4" type="ORF">HF853_01005</name>
</gene>
<feature type="transmembrane region" description="Helical" evidence="2">
    <location>
        <begin position="214"/>
        <end position="237"/>
    </location>
</feature>
<dbReference type="Pfam" id="PF00892">
    <property type="entry name" value="EamA"/>
    <property type="match status" value="1"/>
</dbReference>
<evidence type="ECO:0000313" key="4">
    <source>
        <dbReference type="EMBL" id="NME88281.1"/>
    </source>
</evidence>
<feature type="transmembrane region" description="Helical" evidence="2">
    <location>
        <begin position="52"/>
        <end position="70"/>
    </location>
</feature>
<dbReference type="InterPro" id="IPR000620">
    <property type="entry name" value="EamA_dom"/>
</dbReference>
<feature type="transmembrane region" description="Helical" evidence="2">
    <location>
        <begin position="82"/>
        <end position="100"/>
    </location>
</feature>
<name>A0AB36CII8_9CORY</name>
<reference evidence="4 5" key="1">
    <citation type="submission" date="2020-04" db="EMBL/GenBank/DDBJ databases">
        <authorList>
            <person name="Hitch T.C.A."/>
            <person name="Wylensek D."/>
            <person name="Clavel T."/>
        </authorList>
    </citation>
    <scope>NUCLEOTIDE SEQUENCE [LARGE SCALE GENOMIC DNA]</scope>
    <source>
        <strain evidence="4 5">BL-383-APC-3D</strain>
    </source>
</reference>
<dbReference type="EMBL" id="JABAFZ010000001">
    <property type="protein sequence ID" value="NME88281.1"/>
    <property type="molecule type" value="Genomic_DNA"/>
</dbReference>
<proteinExistence type="inferred from homology"/>
<dbReference type="SUPFAM" id="SSF103481">
    <property type="entry name" value="Multidrug resistance efflux transporter EmrE"/>
    <property type="match status" value="2"/>
</dbReference>
<evidence type="ECO:0000313" key="5">
    <source>
        <dbReference type="Proteomes" id="UP000544551"/>
    </source>
</evidence>